<keyword evidence="7" id="KW-1185">Reference proteome</keyword>
<dbReference type="SUPFAM" id="SSF46626">
    <property type="entry name" value="Cytochrome c"/>
    <property type="match status" value="1"/>
</dbReference>
<evidence type="ECO:0000259" key="5">
    <source>
        <dbReference type="PROSITE" id="PS51007"/>
    </source>
</evidence>
<evidence type="ECO:0000256" key="2">
    <source>
        <dbReference type="ARBA" id="ARBA00022723"/>
    </source>
</evidence>
<evidence type="ECO:0000256" key="3">
    <source>
        <dbReference type="ARBA" id="ARBA00023004"/>
    </source>
</evidence>
<keyword evidence="1 4" id="KW-0349">Heme</keyword>
<dbReference type="InterPro" id="IPR036909">
    <property type="entry name" value="Cyt_c-like_dom_sf"/>
</dbReference>
<dbReference type="SUPFAM" id="SSF63829">
    <property type="entry name" value="Calcium-dependent phosphotriesterase"/>
    <property type="match status" value="1"/>
</dbReference>
<dbReference type="PROSITE" id="PS51007">
    <property type="entry name" value="CYTC"/>
    <property type="match status" value="1"/>
</dbReference>
<keyword evidence="2 4" id="KW-0479">Metal-binding</keyword>
<dbReference type="Gene3D" id="3.40.50.1110">
    <property type="entry name" value="SGNH hydrolase"/>
    <property type="match status" value="1"/>
</dbReference>
<accession>A0ABN8F340</accession>
<dbReference type="Proteomes" id="UP000837803">
    <property type="component" value="Unassembled WGS sequence"/>
</dbReference>
<dbReference type="EMBL" id="CAKLPZ010000001">
    <property type="protein sequence ID" value="CAH0998926.1"/>
    <property type="molecule type" value="Genomic_DNA"/>
</dbReference>
<sequence length="1049" mass="117416">MQSNAPLVIYRLALLLITLLLWGCKTESPPGPVVLAQGDHVVLIGNNLCSRMAYFGHFETALYQQFPDARLTVRNMCDPGNTAGFRPHASRVSPWAFPGAEDFNPDLSKQSGSEGFFPTEDQWLDSLDADVVIAFFGLNESYAGREGLTKFALELESFIRHTQAQQYNGVGAPQLILVSPLAYENSAELGLPDGTAENERLELYTRAMRDIAADNEVPFVDVYTPSLEWMQEDRLTTDGISLNDTGYRKLANYLNQQLFNREPVEEDKELLAAVKEKNEFWLLDFKMPNGVHVYGRRFKPYGPDNYPYEITKVRQMTRNRDEAIWARLAGEDFDVVRADEQTIPLPPVKTNYEVEAPEDVRYLYGEELMASFTVAPGYRLELFASEEDFPLLANPAQMNWDDQGRLWVSVMPSYPHYRPGDELPNDKLVILEDTDKDGKADELKVWADSLHLPVGFEFGGGGVYVSQGTNLVFLKDTDGDDVADYREIVLSGFDDHDTHHNISAYEADPAGGIYMAEGVFLHTNVETPHGPVRATNGGFYRFNPGRRHLERTAQIAIPNPWGIIFDDWGQPIFAHTSDPNVRWMLPSTMKPVYAVNSPMADNLIEQEHMVRPTSGLEIVSSRHFPDEVQGDLLINNTIGFLGTKQHRLYDAGTGFGTRWRQDLLTSTDGSFRPVDMEFAPDGSLYLVDWHNVLVGHMQHNARDPLRDHVHGRVYRITYPGRPLVEEAKVAGASIPELLDNLKLPEYRTRYRTRRVLRERDAAEVMTATRKWVADLDTTDANYAAYLREALFVGWGADQLDTDILDAATRSADPQLRAAAARVVRYMGHQLDDERERLLALAQDSDSRVRMEALIAATWLDPEAAEEVLSVAEQQPTDALTENILRNAYAQVAGEAYTEPTGSIAEDPDSPIARAYALGEELYSREAYCQTCHQKNGQGLAATGYPPLAGSAWVTGDPERLIKLVMYGLYGPIEVLGKPYDGQVPMTAYGGLMSNEEMAAVLTYVRNAFGNEASMIKPEQIGTVRTATAGREGMYQAAELLREHPMPGKK</sequence>
<dbReference type="PANTHER" id="PTHR33546">
    <property type="entry name" value="LARGE, MULTIFUNCTIONAL SECRETED PROTEIN-RELATED"/>
    <property type="match status" value="1"/>
</dbReference>
<dbReference type="Pfam" id="PF13646">
    <property type="entry name" value="HEAT_2"/>
    <property type="match status" value="1"/>
</dbReference>
<dbReference type="PANTHER" id="PTHR33546:SF1">
    <property type="entry name" value="LARGE, MULTIFUNCTIONAL SECRETED PROTEIN"/>
    <property type="match status" value="1"/>
</dbReference>
<proteinExistence type="predicted"/>
<protein>
    <recommendedName>
        <fullName evidence="5">Cytochrome c domain-containing protein</fullName>
    </recommendedName>
</protein>
<dbReference type="RefSeq" id="WP_238749126.1">
    <property type="nucleotide sequence ID" value="NZ_CAKLPZ010000001.1"/>
</dbReference>
<organism evidence="6 7">
    <name type="scientific">Neolewinella maritima</name>
    <dbReference type="NCBI Taxonomy" id="1383882"/>
    <lineage>
        <taxon>Bacteria</taxon>
        <taxon>Pseudomonadati</taxon>
        <taxon>Bacteroidota</taxon>
        <taxon>Saprospiria</taxon>
        <taxon>Saprospirales</taxon>
        <taxon>Lewinellaceae</taxon>
        <taxon>Neolewinella</taxon>
    </lineage>
</organism>
<dbReference type="InterPro" id="IPR013830">
    <property type="entry name" value="SGNH_hydro"/>
</dbReference>
<dbReference type="SUPFAM" id="SSF52266">
    <property type="entry name" value="SGNH hydrolase"/>
    <property type="match status" value="1"/>
</dbReference>
<dbReference type="Gene3D" id="1.25.10.10">
    <property type="entry name" value="Leucine-rich Repeat Variant"/>
    <property type="match status" value="1"/>
</dbReference>
<evidence type="ECO:0000313" key="7">
    <source>
        <dbReference type="Proteomes" id="UP000837803"/>
    </source>
</evidence>
<dbReference type="InterPro" id="IPR011989">
    <property type="entry name" value="ARM-like"/>
</dbReference>
<dbReference type="CDD" id="cd01834">
    <property type="entry name" value="SGNH_hydrolase_like_2"/>
    <property type="match status" value="1"/>
</dbReference>
<dbReference type="NCBIfam" id="TIGR02604">
    <property type="entry name" value="Piru_Ver_Nterm"/>
    <property type="match status" value="1"/>
</dbReference>
<dbReference type="SUPFAM" id="SSF48371">
    <property type="entry name" value="ARM repeat"/>
    <property type="match status" value="1"/>
</dbReference>
<dbReference type="Pfam" id="PF23500">
    <property type="entry name" value="DUF7133"/>
    <property type="match status" value="1"/>
</dbReference>
<dbReference type="InterPro" id="IPR011042">
    <property type="entry name" value="6-blade_b-propeller_TolB-like"/>
</dbReference>
<dbReference type="Gene3D" id="2.120.10.30">
    <property type="entry name" value="TolB, C-terminal domain"/>
    <property type="match status" value="1"/>
</dbReference>
<dbReference type="InterPro" id="IPR013428">
    <property type="entry name" value="Membrane-bound_put_N"/>
</dbReference>
<dbReference type="InterPro" id="IPR016024">
    <property type="entry name" value="ARM-type_fold"/>
</dbReference>
<gene>
    <name evidence="6" type="ORF">LEM8419_00221</name>
</gene>
<dbReference type="Gene3D" id="1.10.760.10">
    <property type="entry name" value="Cytochrome c-like domain"/>
    <property type="match status" value="1"/>
</dbReference>
<comment type="caution">
    <text evidence="6">The sequence shown here is derived from an EMBL/GenBank/DDBJ whole genome shotgun (WGS) entry which is preliminary data.</text>
</comment>
<dbReference type="Pfam" id="PF13472">
    <property type="entry name" value="Lipase_GDSL_2"/>
    <property type="match status" value="1"/>
</dbReference>
<dbReference type="InterPro" id="IPR055557">
    <property type="entry name" value="DUF7133"/>
</dbReference>
<dbReference type="InterPro" id="IPR036514">
    <property type="entry name" value="SGNH_hydro_sf"/>
</dbReference>
<dbReference type="InterPro" id="IPR009056">
    <property type="entry name" value="Cyt_c-like_dom"/>
</dbReference>
<keyword evidence="3 4" id="KW-0408">Iron</keyword>
<evidence type="ECO:0000256" key="4">
    <source>
        <dbReference type="PROSITE-ProRule" id="PRU00433"/>
    </source>
</evidence>
<feature type="domain" description="Cytochrome c" evidence="5">
    <location>
        <begin position="913"/>
        <end position="1008"/>
    </location>
</feature>
<dbReference type="Pfam" id="PF00034">
    <property type="entry name" value="Cytochrom_C"/>
    <property type="match status" value="1"/>
</dbReference>
<evidence type="ECO:0000256" key="1">
    <source>
        <dbReference type="ARBA" id="ARBA00022617"/>
    </source>
</evidence>
<evidence type="ECO:0000313" key="6">
    <source>
        <dbReference type="EMBL" id="CAH0998926.1"/>
    </source>
</evidence>
<reference evidence="6" key="1">
    <citation type="submission" date="2021-12" db="EMBL/GenBank/DDBJ databases">
        <authorList>
            <person name="Rodrigo-Torres L."/>
            <person name="Arahal R. D."/>
            <person name="Lucena T."/>
        </authorList>
    </citation>
    <scope>NUCLEOTIDE SEQUENCE</scope>
    <source>
        <strain evidence="6">CECT 8419</strain>
    </source>
</reference>
<name>A0ABN8F340_9BACT</name>